<reference evidence="2 3" key="1">
    <citation type="journal article" date="2011" name="Stand. Genomic Sci.">
        <title>Complete genome sequence of the hyperthermophilic chemolithoautotroph Pyrolobus fumarii type strain (1A).</title>
        <authorList>
            <person name="Anderson I."/>
            <person name="Goker M."/>
            <person name="Nolan M."/>
            <person name="Lucas S."/>
            <person name="Hammon N."/>
            <person name="Deshpande S."/>
            <person name="Cheng J.F."/>
            <person name="Tapia R."/>
            <person name="Han C."/>
            <person name="Goodwin L."/>
            <person name="Pitluck S."/>
            <person name="Huntemann M."/>
            <person name="Liolios K."/>
            <person name="Ivanova N."/>
            <person name="Pagani I."/>
            <person name="Mavromatis K."/>
            <person name="Ovchinikova G."/>
            <person name="Pati A."/>
            <person name="Chen A."/>
            <person name="Palaniappan K."/>
            <person name="Land M."/>
            <person name="Hauser L."/>
            <person name="Brambilla E.M."/>
            <person name="Huber H."/>
            <person name="Yasawong M."/>
            <person name="Rohde M."/>
            <person name="Spring S."/>
            <person name="Abt B."/>
            <person name="Sikorski J."/>
            <person name="Wirth R."/>
            <person name="Detter J.C."/>
            <person name="Woyke T."/>
            <person name="Bristow J."/>
            <person name="Eisen J.A."/>
            <person name="Markowitz V."/>
            <person name="Hugenholtz P."/>
            <person name="Kyrpides N.C."/>
            <person name="Klenk H.P."/>
            <person name="Lapidus A."/>
        </authorList>
    </citation>
    <scope>NUCLEOTIDE SEQUENCE [LARGE SCALE GENOMIC DNA]</scope>
    <source>
        <strain evidence="3">DSM 11204 / 1A</strain>
    </source>
</reference>
<dbReference type="STRING" id="694429.Pyrfu_1116"/>
<dbReference type="InterPro" id="IPR014729">
    <property type="entry name" value="Rossmann-like_a/b/a_fold"/>
</dbReference>
<dbReference type="Proteomes" id="UP000001037">
    <property type="component" value="Chromosome"/>
</dbReference>
<protein>
    <submittedName>
        <fullName evidence="2">Phosphoadenosine phosphosulfate reductase</fullName>
    </submittedName>
</protein>
<sequence length="372" mass="43364">MSEALPVFEAGRLTGFVASSADFTVYGRVGSGRRLYLWSGGAAGPVEWRVYEVEGFRVEPSVWAVYAPLEAWRRLGSLEGLVSWLAREAGHRLQGKKLLLSFSGGKDSTAALIVLDALYEKIDFKLEVVHVHMPYLEPEYHVDEALRLASRLGYNVEVIEPPRRVLARRLLEEGLPWRRARWCTYYKTRPLEEHFERIQADYMVVGDRIGESLMRSKRLRADTLFERNRFEPIKHLTLIDVVLLVRSLGLTHRDYQAGLTRVSCRYCPYKSLAEMLIDERLGGDEDPGLIEEVLRREWRRWYHDIPLEEFLSEHYWRYTPRVARAFHRLKRLLKPEPELDARRAAELHSSVWTTPIEALESLPLLEPPEWRL</sequence>
<dbReference type="SUPFAM" id="SSF52402">
    <property type="entry name" value="Adenine nucleotide alpha hydrolases-like"/>
    <property type="match status" value="1"/>
</dbReference>
<dbReference type="PANTHER" id="PTHR43196:SF2">
    <property type="entry name" value="PHOSPHOADENOSINE PHOSPHOSULFATE REDUCTASE"/>
    <property type="match status" value="1"/>
</dbReference>
<evidence type="ECO:0000313" key="3">
    <source>
        <dbReference type="Proteomes" id="UP000001037"/>
    </source>
</evidence>
<dbReference type="InParanoid" id="G0EFF9"/>
<dbReference type="InterPro" id="IPR050128">
    <property type="entry name" value="Sulfate_adenylyltrnsfr_sub2"/>
</dbReference>
<dbReference type="PANTHER" id="PTHR43196">
    <property type="entry name" value="SULFATE ADENYLYLTRANSFERASE SUBUNIT 2"/>
    <property type="match status" value="1"/>
</dbReference>
<proteinExistence type="predicted"/>
<evidence type="ECO:0000313" key="2">
    <source>
        <dbReference type="EMBL" id="AEM38983.1"/>
    </source>
</evidence>
<dbReference type="KEGG" id="pfm:Pyrfu_1116"/>
<accession>G0EFF9</accession>
<dbReference type="Gene3D" id="3.40.50.620">
    <property type="entry name" value="HUPs"/>
    <property type="match status" value="1"/>
</dbReference>
<name>G0EFF9_PYRF1</name>
<dbReference type="RefSeq" id="WP_014026660.1">
    <property type="nucleotide sequence ID" value="NC_015931.1"/>
</dbReference>
<dbReference type="GO" id="GO:0003824">
    <property type="term" value="F:catalytic activity"/>
    <property type="evidence" value="ECO:0007669"/>
    <property type="project" value="InterPro"/>
</dbReference>
<feature type="domain" description="Phosphoadenosine phosphosulphate reductase" evidence="1">
    <location>
        <begin position="98"/>
        <end position="268"/>
    </location>
</feature>
<evidence type="ECO:0000259" key="1">
    <source>
        <dbReference type="Pfam" id="PF01507"/>
    </source>
</evidence>
<dbReference type="EMBL" id="CP002838">
    <property type="protein sequence ID" value="AEM38983.1"/>
    <property type="molecule type" value="Genomic_DNA"/>
</dbReference>
<dbReference type="GeneID" id="11139594"/>
<organism evidence="2 3">
    <name type="scientific">Pyrolobus fumarii (strain DSM 11204 / 1A)</name>
    <dbReference type="NCBI Taxonomy" id="694429"/>
    <lineage>
        <taxon>Archaea</taxon>
        <taxon>Thermoproteota</taxon>
        <taxon>Thermoprotei</taxon>
        <taxon>Desulfurococcales</taxon>
        <taxon>Pyrodictiaceae</taxon>
        <taxon>Pyrolobus</taxon>
    </lineage>
</organism>
<dbReference type="AlphaFoldDB" id="G0EFF9"/>
<dbReference type="InterPro" id="IPR002500">
    <property type="entry name" value="PAPS_reduct_dom"/>
</dbReference>
<gene>
    <name evidence="2" type="ordered locus">Pyrfu_1116</name>
</gene>
<keyword evidence="3" id="KW-1185">Reference proteome</keyword>
<dbReference type="Pfam" id="PF01507">
    <property type="entry name" value="PAPS_reduct"/>
    <property type="match status" value="1"/>
</dbReference>
<dbReference type="OrthoDB" id="5817at2157"/>
<dbReference type="eggNOG" id="arCOG00075">
    <property type="taxonomic scope" value="Archaea"/>
</dbReference>
<dbReference type="HOGENOM" id="CLU_743183_0_0_2"/>